<dbReference type="Gene3D" id="3.30.1050.10">
    <property type="entry name" value="SCP2 sterol-binding domain"/>
    <property type="match status" value="1"/>
</dbReference>
<dbReference type="AlphaFoldDB" id="A0A5M7C3W3"/>
<dbReference type="EMBL" id="VWPH01000004">
    <property type="protein sequence ID" value="KAA5834958.1"/>
    <property type="molecule type" value="Genomic_DNA"/>
</dbReference>
<name>A0A5M7C3W3_SACHI</name>
<reference evidence="2 3" key="1">
    <citation type="submission" date="2019-09" db="EMBL/GenBank/DDBJ databases">
        <title>Draft genome sequence of the thermophilic Saccharopolyspora hirsuta VKM Ac-666T.</title>
        <authorList>
            <person name="Lobastova T.G."/>
            <person name="Fokina V."/>
            <person name="Bragin E.Y."/>
            <person name="Shtratnikova V.Y."/>
            <person name="Starodumova I.P."/>
            <person name="Tarlachkov S.V."/>
            <person name="Donova M.V."/>
        </authorList>
    </citation>
    <scope>NUCLEOTIDE SEQUENCE [LARGE SCALE GENOMIC DNA]</scope>
    <source>
        <strain evidence="2 3">VKM Ac-666</strain>
    </source>
</reference>
<accession>A0A5M7C3W3</accession>
<dbReference type="OrthoDB" id="4624400at2"/>
<keyword evidence="1" id="KW-1133">Transmembrane helix</keyword>
<keyword evidence="1" id="KW-0812">Transmembrane</keyword>
<proteinExistence type="predicted"/>
<dbReference type="Proteomes" id="UP000323946">
    <property type="component" value="Unassembled WGS sequence"/>
</dbReference>
<evidence type="ECO:0000313" key="2">
    <source>
        <dbReference type="EMBL" id="KAA5834958.1"/>
    </source>
</evidence>
<dbReference type="SMR" id="A0A5M7C3W3"/>
<protein>
    <recommendedName>
        <fullName evidence="4">SCP2 domain-containing protein</fullName>
    </recommendedName>
</protein>
<keyword evidence="1" id="KW-0472">Membrane</keyword>
<comment type="caution">
    <text evidence="2">The sequence shown here is derived from an EMBL/GenBank/DDBJ whole genome shotgun (WGS) entry which is preliminary data.</text>
</comment>
<feature type="transmembrane region" description="Helical" evidence="1">
    <location>
        <begin position="127"/>
        <end position="147"/>
    </location>
</feature>
<organism evidence="2 3">
    <name type="scientific">Saccharopolyspora hirsuta</name>
    <dbReference type="NCBI Taxonomy" id="1837"/>
    <lineage>
        <taxon>Bacteria</taxon>
        <taxon>Bacillati</taxon>
        <taxon>Actinomycetota</taxon>
        <taxon>Actinomycetes</taxon>
        <taxon>Pseudonocardiales</taxon>
        <taxon>Pseudonocardiaceae</taxon>
        <taxon>Saccharopolyspora</taxon>
    </lineage>
</organism>
<dbReference type="InterPro" id="IPR036527">
    <property type="entry name" value="SCP2_sterol-bd_dom_sf"/>
</dbReference>
<dbReference type="SUPFAM" id="SSF55718">
    <property type="entry name" value="SCP-like"/>
    <property type="match status" value="1"/>
</dbReference>
<gene>
    <name evidence="2" type="ORF">F1721_09085</name>
</gene>
<dbReference type="RefSeq" id="WP_150066154.1">
    <property type="nucleotide sequence ID" value="NZ_VWPH01000004.1"/>
</dbReference>
<evidence type="ECO:0008006" key="4">
    <source>
        <dbReference type="Google" id="ProtNLM"/>
    </source>
</evidence>
<sequence length="152" mass="17319">MTAVQTYRFLSAEWAEAARDRIDRGPSEETLARKQDSYWEWIAATRGPYSFTWALGVQERDGSTSYLQLTWREGECAAAEIIAPGEPVAADFVIVGTRDTWRQFFAGQLNHQRMVVDKQLRLVRGDALVFFRGVFFFIESLAALELVPTSFD</sequence>
<evidence type="ECO:0000256" key="1">
    <source>
        <dbReference type="SAM" id="Phobius"/>
    </source>
</evidence>
<evidence type="ECO:0000313" key="3">
    <source>
        <dbReference type="Proteomes" id="UP000323946"/>
    </source>
</evidence>
<keyword evidence="3" id="KW-1185">Reference proteome</keyword>